<evidence type="ECO:0000313" key="3">
    <source>
        <dbReference type="EMBL" id="WZB86747.1"/>
    </source>
</evidence>
<protein>
    <submittedName>
        <fullName evidence="3">Sporulation/spore germination protein</fullName>
    </submittedName>
</protein>
<organism evidence="3 4">
    <name type="scientific">Okeanomitos corallinicola TIOX110</name>
    <dbReference type="NCBI Taxonomy" id="3133117"/>
    <lineage>
        <taxon>Bacteria</taxon>
        <taxon>Bacillati</taxon>
        <taxon>Cyanobacteriota</taxon>
        <taxon>Cyanophyceae</taxon>
        <taxon>Nostocales</taxon>
        <taxon>Aphanizomenonaceae</taxon>
        <taxon>Okeanomitos</taxon>
    </lineage>
</organism>
<accession>A0ABZ2UMZ9</accession>
<keyword evidence="4" id="KW-1185">Reference proteome</keyword>
<evidence type="ECO:0000256" key="2">
    <source>
        <dbReference type="SAM" id="SignalP"/>
    </source>
</evidence>
<sequence length="191" mass="20500">MNIKIKYIFPLIILAFSATISSCSSGDISDNTALEPLPNNSVSSQPENSPTENQSSSNQPSATETPITASSQTTSGKTTQVTLYTSDDQCQDFVSKQTSVSADEPMNGAIGKILEVQDTGDFSLAGYRATVNNGVATIDLRIAPESKRQIASLSNCEQFALFGSLRKTLTSNAGWNIKDVRFTEQGQEIVF</sequence>
<dbReference type="EMBL" id="CP150886">
    <property type="protein sequence ID" value="WZB86747.1"/>
    <property type="molecule type" value="Genomic_DNA"/>
</dbReference>
<feature type="chain" id="PRO_5045388796" evidence="2">
    <location>
        <begin position="27"/>
        <end position="191"/>
    </location>
</feature>
<evidence type="ECO:0000313" key="4">
    <source>
        <dbReference type="Proteomes" id="UP001483337"/>
    </source>
</evidence>
<evidence type="ECO:0000256" key="1">
    <source>
        <dbReference type="SAM" id="MobiDB-lite"/>
    </source>
</evidence>
<feature type="signal peptide" evidence="2">
    <location>
        <begin position="1"/>
        <end position="26"/>
    </location>
</feature>
<proteinExistence type="predicted"/>
<dbReference type="RefSeq" id="WP_353929661.1">
    <property type="nucleotide sequence ID" value="NZ_CP150886.1"/>
</dbReference>
<name>A0ABZ2UMZ9_9CYAN</name>
<dbReference type="Proteomes" id="UP001483337">
    <property type="component" value="Chromosome"/>
</dbReference>
<reference evidence="3 4" key="1">
    <citation type="submission" date="2024-04" db="EMBL/GenBank/DDBJ databases">
        <title>Okeanomitos corallinicola gen. &amp; sp. nov. (Nostocales, Cyanobacteria), a new toxic marine heterocyst-forming cyanobacterium from a coral reef.</title>
        <authorList>
            <person name="Li H."/>
            <person name="Li R."/>
            <person name="Kang J."/>
            <person name="Hii K.S."/>
            <person name="Mohamed H.F."/>
            <person name="Xu X."/>
            <person name="Luo Z."/>
        </authorList>
    </citation>
    <scope>NUCLEOTIDE SEQUENCE [LARGE SCALE GENOMIC DNA]</scope>
    <source>
        <strain evidence="3 4">TIOX110</strain>
    </source>
</reference>
<dbReference type="PROSITE" id="PS51257">
    <property type="entry name" value="PROKAR_LIPOPROTEIN"/>
    <property type="match status" value="1"/>
</dbReference>
<gene>
    <name evidence="3" type="ORF">WJM97_15270</name>
</gene>
<feature type="region of interest" description="Disordered" evidence="1">
    <location>
        <begin position="31"/>
        <end position="79"/>
    </location>
</feature>
<keyword evidence="2" id="KW-0732">Signal</keyword>